<gene>
    <name evidence="1" type="ORF">ZBT109_0185</name>
</gene>
<keyword evidence="1" id="KW-0240">DNA-directed RNA polymerase</keyword>
<evidence type="ECO:0000313" key="1">
    <source>
        <dbReference type="EMBL" id="BBG28983.1"/>
    </source>
</evidence>
<evidence type="ECO:0000313" key="2">
    <source>
        <dbReference type="Proteomes" id="UP000267342"/>
    </source>
</evidence>
<dbReference type="Proteomes" id="UP000267342">
    <property type="component" value="Chromosome"/>
</dbReference>
<protein>
    <submittedName>
        <fullName evidence="1">DNA-directed RNA polymerase, alpha subunit/40 kD</fullName>
    </submittedName>
</protein>
<dbReference type="AlphaFoldDB" id="A0A348HBI1"/>
<organism evidence="1 2">
    <name type="scientific">Zymobacter palmae</name>
    <dbReference type="NCBI Taxonomy" id="33074"/>
    <lineage>
        <taxon>Bacteria</taxon>
        <taxon>Pseudomonadati</taxon>
        <taxon>Pseudomonadota</taxon>
        <taxon>Gammaproteobacteria</taxon>
        <taxon>Oceanospirillales</taxon>
        <taxon>Halomonadaceae</taxon>
        <taxon>Zymobacter group</taxon>
        <taxon>Zymobacter</taxon>
    </lineage>
</organism>
<reference evidence="1 2" key="1">
    <citation type="submission" date="2018-09" db="EMBL/GenBank/DDBJ databases">
        <title>Zymobacter palmae IAM14233 (=T109) whole genome analysis.</title>
        <authorList>
            <person name="Yanase H."/>
        </authorList>
    </citation>
    <scope>NUCLEOTIDE SEQUENCE [LARGE SCALE GENOMIC DNA]</scope>
    <source>
        <strain evidence="1 2">IAM14233</strain>
    </source>
</reference>
<keyword evidence="1" id="KW-0804">Transcription</keyword>
<name>A0A348HBI1_9GAMM</name>
<sequence length="80" mass="9324">MSTTLLEALRRKVLEDTMKIATLIRRLEEVQQRHGDVEVGIRLDIDEVSPRIRIEPEVIDMEVRHGDIQPCLVLHPADWE</sequence>
<keyword evidence="2" id="KW-1185">Reference proteome</keyword>
<dbReference type="KEGG" id="zpl:ZBT109_0185"/>
<proteinExistence type="predicted"/>
<dbReference type="EMBL" id="AP018933">
    <property type="protein sequence ID" value="BBG28983.1"/>
    <property type="molecule type" value="Genomic_DNA"/>
</dbReference>
<accession>A0A348HBI1</accession>
<dbReference type="GO" id="GO:0000428">
    <property type="term" value="C:DNA-directed RNA polymerase complex"/>
    <property type="evidence" value="ECO:0007669"/>
    <property type="project" value="UniProtKB-KW"/>
</dbReference>